<sequence>METITADQYLVKKINKALILSIIRDHSPLSKPEIVTKSGLNRGTVSRLVNELESDSIIKQLGEGVSSGGRKPTMYSINGDSGFVIGITVKSKLLEVALADLNGQIVKRFTKELRSNTPKFVIKNIIESIKEMQDHAKESLFQITCIGIGFPGMIDENGTVLKAPSLKWNSVDLRQTIVDTFRIPCVVDNQARVGLIGEKQFDKNNLLTDTLYISVGNVIGSAATIKNELFRGYNGLSGEAGHLIVKYNGKRCSCGSKGCWQMYASTNTLLKKLSSVPKVAEQLDASPFSQLSVEFLETLAGQNNPLVIKEIEEIGRFLGIGLISLVNVLNPKNVLIGGDITKLKKWVEPSLIETLRSNVLPDHNKNLDILFSELGSDSTIIGAIAIALTHFFENDYHVSSE</sequence>
<dbReference type="AlphaFoldDB" id="A0A511ZK05"/>
<accession>A0A511ZK05</accession>
<evidence type="ECO:0000256" key="1">
    <source>
        <dbReference type="ARBA" id="ARBA00002486"/>
    </source>
</evidence>
<dbReference type="EMBL" id="BJYM01000010">
    <property type="protein sequence ID" value="GEN87788.1"/>
    <property type="molecule type" value="Genomic_DNA"/>
</dbReference>
<dbReference type="PANTHER" id="PTHR18964:SF149">
    <property type="entry name" value="BIFUNCTIONAL UDP-N-ACETYLGLUCOSAMINE 2-EPIMERASE_N-ACETYLMANNOSAMINE KINASE"/>
    <property type="match status" value="1"/>
</dbReference>
<protein>
    <submittedName>
        <fullName evidence="4">Xylose repressor</fullName>
    </submittedName>
</protein>
<keyword evidence="3" id="KW-0859">Xylose metabolism</keyword>
<dbReference type="InterPro" id="IPR036390">
    <property type="entry name" value="WH_DNA-bd_sf"/>
</dbReference>
<dbReference type="CDD" id="cd24076">
    <property type="entry name" value="ASKHA_ATPase_ROK_BsXylR-like"/>
    <property type="match status" value="1"/>
</dbReference>
<comment type="similarity">
    <text evidence="2">Belongs to the ROK (NagC/XylR) family.</text>
</comment>
<evidence type="ECO:0000313" key="4">
    <source>
        <dbReference type="EMBL" id="GEN87788.1"/>
    </source>
</evidence>
<dbReference type="GO" id="GO:0042732">
    <property type="term" value="P:D-xylose metabolic process"/>
    <property type="evidence" value="ECO:0007669"/>
    <property type="project" value="UniProtKB-KW"/>
</dbReference>
<dbReference type="SUPFAM" id="SSF46785">
    <property type="entry name" value="Winged helix' DNA-binding domain"/>
    <property type="match status" value="1"/>
</dbReference>
<evidence type="ECO:0000313" key="5">
    <source>
        <dbReference type="Proteomes" id="UP000321558"/>
    </source>
</evidence>
<dbReference type="InterPro" id="IPR043129">
    <property type="entry name" value="ATPase_NBD"/>
</dbReference>
<dbReference type="RefSeq" id="WP_186813657.1">
    <property type="nucleotide sequence ID" value="NZ_BJYM01000010.1"/>
</dbReference>
<proteinExistence type="inferred from homology"/>
<dbReference type="InterPro" id="IPR036388">
    <property type="entry name" value="WH-like_DNA-bd_sf"/>
</dbReference>
<dbReference type="PANTHER" id="PTHR18964">
    <property type="entry name" value="ROK (REPRESSOR, ORF, KINASE) FAMILY"/>
    <property type="match status" value="1"/>
</dbReference>
<keyword evidence="3" id="KW-0119">Carbohydrate metabolism</keyword>
<keyword evidence="5" id="KW-1185">Reference proteome</keyword>
<comment type="function">
    <text evidence="1">Transcriptional repressor of xylose-utilizing enzymes.</text>
</comment>
<dbReference type="Proteomes" id="UP000321558">
    <property type="component" value="Unassembled WGS sequence"/>
</dbReference>
<dbReference type="Gene3D" id="3.30.420.40">
    <property type="match status" value="2"/>
</dbReference>
<organism evidence="4 5">
    <name type="scientific">Oceanobacillus sojae</name>
    <dbReference type="NCBI Taxonomy" id="582851"/>
    <lineage>
        <taxon>Bacteria</taxon>
        <taxon>Bacillati</taxon>
        <taxon>Bacillota</taxon>
        <taxon>Bacilli</taxon>
        <taxon>Bacillales</taxon>
        <taxon>Bacillaceae</taxon>
        <taxon>Oceanobacillus</taxon>
    </lineage>
</organism>
<dbReference type="Pfam" id="PF00480">
    <property type="entry name" value="ROK"/>
    <property type="match status" value="1"/>
</dbReference>
<evidence type="ECO:0000256" key="2">
    <source>
        <dbReference type="ARBA" id="ARBA00006479"/>
    </source>
</evidence>
<dbReference type="InterPro" id="IPR000600">
    <property type="entry name" value="ROK"/>
</dbReference>
<evidence type="ECO:0000256" key="3">
    <source>
        <dbReference type="ARBA" id="ARBA00022629"/>
    </source>
</evidence>
<name>A0A511ZK05_9BACI</name>
<dbReference type="SUPFAM" id="SSF53067">
    <property type="entry name" value="Actin-like ATPase domain"/>
    <property type="match status" value="1"/>
</dbReference>
<reference evidence="4 5" key="1">
    <citation type="submission" date="2019-07" db="EMBL/GenBank/DDBJ databases">
        <title>Whole genome shotgun sequence of Oceanobacillus sojae NBRC 105379.</title>
        <authorList>
            <person name="Hosoyama A."/>
            <person name="Uohara A."/>
            <person name="Ohji S."/>
            <person name="Ichikawa N."/>
        </authorList>
    </citation>
    <scope>NUCLEOTIDE SEQUENCE [LARGE SCALE GENOMIC DNA]</scope>
    <source>
        <strain evidence="4 5">NBRC 105379</strain>
    </source>
</reference>
<comment type="caution">
    <text evidence="4">The sequence shown here is derived from an EMBL/GenBank/DDBJ whole genome shotgun (WGS) entry which is preliminary data.</text>
</comment>
<gene>
    <name evidence="4" type="primary">xylR_1</name>
    <name evidence="4" type="ORF">OSO01_25270</name>
</gene>
<dbReference type="Pfam" id="PF13412">
    <property type="entry name" value="HTH_24"/>
    <property type="match status" value="1"/>
</dbReference>
<dbReference type="Gene3D" id="1.10.10.10">
    <property type="entry name" value="Winged helix-like DNA-binding domain superfamily/Winged helix DNA-binding domain"/>
    <property type="match status" value="1"/>
</dbReference>